<dbReference type="SUPFAM" id="SSF49464">
    <property type="entry name" value="Carboxypeptidase regulatory domain-like"/>
    <property type="match status" value="1"/>
</dbReference>
<feature type="domain" description="TonB-dependent receptor plug" evidence="4">
    <location>
        <begin position="119"/>
        <end position="230"/>
    </location>
</feature>
<dbReference type="GO" id="GO:0009279">
    <property type="term" value="C:cell outer membrane"/>
    <property type="evidence" value="ECO:0007669"/>
    <property type="project" value="UniProtKB-SubCell"/>
</dbReference>
<gene>
    <name evidence="5" type="ORF">KL86DYS1_31481</name>
</gene>
<dbReference type="Pfam" id="PF13715">
    <property type="entry name" value="CarbopepD_reg_2"/>
    <property type="match status" value="1"/>
</dbReference>
<dbReference type="Gene3D" id="2.60.40.1120">
    <property type="entry name" value="Carboxypeptidase-like, regulatory domain"/>
    <property type="match status" value="1"/>
</dbReference>
<dbReference type="Gene3D" id="2.170.130.10">
    <property type="entry name" value="TonB-dependent receptor, plug domain"/>
    <property type="match status" value="1"/>
</dbReference>
<dbReference type="PROSITE" id="PS52016">
    <property type="entry name" value="TONB_DEPENDENT_REC_3"/>
    <property type="match status" value="1"/>
</dbReference>
<evidence type="ECO:0000256" key="3">
    <source>
        <dbReference type="SAM" id="SignalP"/>
    </source>
</evidence>
<dbReference type="InterPro" id="IPR012910">
    <property type="entry name" value="Plug_dom"/>
</dbReference>
<dbReference type="GO" id="GO:0044718">
    <property type="term" value="P:siderophore transmembrane transport"/>
    <property type="evidence" value="ECO:0007669"/>
    <property type="project" value="TreeGrafter"/>
</dbReference>
<keyword evidence="1 3" id="KW-0732">Signal</keyword>
<reference evidence="5" key="1">
    <citation type="submission" date="2016-04" db="EMBL/GenBank/DDBJ databases">
        <authorList>
            <person name="Evans L.H."/>
            <person name="Alamgir A."/>
            <person name="Owens N."/>
            <person name="Weber N.D."/>
            <person name="Virtaneva K."/>
            <person name="Barbian K."/>
            <person name="Babar A."/>
            <person name="Rosenke K."/>
        </authorList>
    </citation>
    <scope>NUCLEOTIDE SEQUENCE</scope>
    <source>
        <strain evidence="5">86-1</strain>
    </source>
</reference>
<dbReference type="Pfam" id="PF07715">
    <property type="entry name" value="Plug"/>
    <property type="match status" value="1"/>
</dbReference>
<protein>
    <submittedName>
        <fullName evidence="5">TonB-linked outer membrane protein SusC/RagA family</fullName>
    </submittedName>
</protein>
<name>A0A212K508_9BACT</name>
<comment type="similarity">
    <text evidence="2">Belongs to the TonB-dependent receptor family.</text>
</comment>
<organism evidence="5">
    <name type="scientific">uncultured Dysgonomonas sp</name>
    <dbReference type="NCBI Taxonomy" id="206096"/>
    <lineage>
        <taxon>Bacteria</taxon>
        <taxon>Pseudomonadati</taxon>
        <taxon>Bacteroidota</taxon>
        <taxon>Bacteroidia</taxon>
        <taxon>Bacteroidales</taxon>
        <taxon>Dysgonomonadaceae</taxon>
        <taxon>Dysgonomonas</taxon>
        <taxon>environmental samples</taxon>
    </lineage>
</organism>
<evidence type="ECO:0000256" key="1">
    <source>
        <dbReference type="ARBA" id="ARBA00022729"/>
    </source>
</evidence>
<keyword evidence="2" id="KW-0813">Transport</keyword>
<keyword evidence="2" id="KW-0998">Cell outer membrane</keyword>
<proteinExistence type="inferred from homology"/>
<feature type="signal peptide" evidence="3">
    <location>
        <begin position="1"/>
        <end position="23"/>
    </location>
</feature>
<dbReference type="InterPro" id="IPR039426">
    <property type="entry name" value="TonB-dep_rcpt-like"/>
</dbReference>
<dbReference type="EMBL" id="FLUM01000003">
    <property type="protein sequence ID" value="SBW06809.1"/>
    <property type="molecule type" value="Genomic_DNA"/>
</dbReference>
<evidence type="ECO:0000313" key="5">
    <source>
        <dbReference type="EMBL" id="SBW06809.1"/>
    </source>
</evidence>
<evidence type="ECO:0000259" key="4">
    <source>
        <dbReference type="Pfam" id="PF07715"/>
    </source>
</evidence>
<dbReference type="InterPro" id="IPR037066">
    <property type="entry name" value="Plug_dom_sf"/>
</dbReference>
<dbReference type="InterPro" id="IPR023996">
    <property type="entry name" value="TonB-dep_OMP_SusC/RagA"/>
</dbReference>
<keyword evidence="2" id="KW-0812">Transmembrane</keyword>
<dbReference type="GO" id="GO:0015344">
    <property type="term" value="F:siderophore uptake transmembrane transporter activity"/>
    <property type="evidence" value="ECO:0007669"/>
    <property type="project" value="TreeGrafter"/>
</dbReference>
<dbReference type="PANTHER" id="PTHR30069">
    <property type="entry name" value="TONB-DEPENDENT OUTER MEMBRANE RECEPTOR"/>
    <property type="match status" value="1"/>
</dbReference>
<dbReference type="RefSeq" id="WP_296944324.1">
    <property type="nucleotide sequence ID" value="NZ_LT599032.1"/>
</dbReference>
<dbReference type="InterPro" id="IPR008969">
    <property type="entry name" value="CarboxyPept-like_regulatory"/>
</dbReference>
<dbReference type="NCBIfam" id="TIGR04056">
    <property type="entry name" value="OMP_RagA_SusC"/>
    <property type="match status" value="1"/>
</dbReference>
<comment type="subcellular location">
    <subcellularLocation>
        <location evidence="2">Cell outer membrane</location>
        <topology evidence="2">Multi-pass membrane protein</topology>
    </subcellularLocation>
</comment>
<dbReference type="AlphaFoldDB" id="A0A212K508"/>
<keyword evidence="2" id="KW-1134">Transmembrane beta strand</keyword>
<feature type="chain" id="PRO_5012171326" evidence="3">
    <location>
        <begin position="24"/>
        <end position="1023"/>
    </location>
</feature>
<dbReference type="PANTHER" id="PTHR30069:SF29">
    <property type="entry name" value="HEMOGLOBIN AND HEMOGLOBIN-HAPTOGLOBIN-BINDING PROTEIN 1-RELATED"/>
    <property type="match status" value="1"/>
</dbReference>
<evidence type="ECO:0000256" key="2">
    <source>
        <dbReference type="PROSITE-ProRule" id="PRU01360"/>
    </source>
</evidence>
<dbReference type="SUPFAM" id="SSF56935">
    <property type="entry name" value="Porins"/>
    <property type="match status" value="1"/>
</dbReference>
<keyword evidence="2" id="KW-0472">Membrane</keyword>
<accession>A0A212K508</accession>
<sequence length="1023" mass="113633">MRQLIKIITTISICLLFSAYVLAQQSGSIISGKVTDVEGEPLAGIKVSSDYDKDVTMTDKDGKYTLTLSLASERLLFSSLGYKSVYGKIAGAQLDMTLNRAESNDKDEIIYLGHSAQRKKDISGAISTVTGEELAKSPVANLSMALAGRLPGIFSHETNSELSRASTSINVRGASSVRGGQPIVVVDGMVIGHNTIETFDYITADEIETVTLLKDAASLAIYGIQGADGVLVITTKRGVQGKLKIGVKLDQTFQQMSTTPSFINSADYVKMRNQAADNDGLGSNYYFNDNQIAGFDSGTDGNLYPNNNWRKEFMKDITSMQRVGVNLSGGGENVLYYSNVNMMHQDNFYNTDQTAYNPSNHYLWVNFRSNVDAKINKYLSASLRLAGNIKREKTPGGGFLGNIYPTLFQIPSSIYGPTTPEGGVVVTDKVQATPYGLINRSGFSRHTVTNIYAQFALNLDLGFWIKGLSMSGSYSYQTNSVNSLNTRQEYEKWIRKNDDTNLSFNKYGTDVDTPLRYEKASSMYYQLTYHGMMNYKRDFGKHQIGAMAYAYYQDLIKGDVTMPLLLPYMKIVSGAEVTYGFDNRYLLKLDMGYSGSEQYAPGNRFVFTPAVSAAWTASNEAFLEDATWLSNLKVRAAYGKTATENSGLGRFSYLDNIVLGNGGTIPSLGYLVTEAQVANPDIRPEISKKLNIGADIGLFDNLSLSFDYFKDKMDNMVIHSGGSLPAYQGVPLDYLPASNSGVFENKGYELTLAYTKDLNRDLSFSVGGSVLHAKNKVINGGEAIKDDDYAYRKWQEGYSLGQEFGYLINKDNGNGFYNSREEIDRDNLQYEIGTPRIGDLRYKDLNNDGIINEKDKAPIGTGSLPRYYYSIFGQAKYKSFDFSVLFQGVGKYSTTFSGAGVFEYDLDGVFGSLHRNAWTQERYQNGETIDYPALSTQKNINHETNDFFLYNRSYLRLKNIEIGYTFPAKWSNAIFIENLRLSVSAQNLLTWDSMKSSDFGPEGGGYLSIPVYRFYNVKLNLSF</sequence>